<proteinExistence type="inferred from homology"/>
<feature type="domain" description="Phosphoribosyltransferase" evidence="2">
    <location>
        <begin position="127"/>
        <end position="213"/>
    </location>
</feature>
<dbReference type="InterPro" id="IPR051910">
    <property type="entry name" value="ComF/GntX_DNA_util-trans"/>
</dbReference>
<evidence type="ECO:0000313" key="4">
    <source>
        <dbReference type="Proteomes" id="UP000824209"/>
    </source>
</evidence>
<gene>
    <name evidence="3" type="ORF">H9943_05340</name>
</gene>
<protein>
    <submittedName>
        <fullName evidence="3">ComF family protein</fullName>
    </submittedName>
</protein>
<dbReference type="PANTHER" id="PTHR47505:SF1">
    <property type="entry name" value="DNA UTILIZATION PROTEIN YHGH"/>
    <property type="match status" value="1"/>
</dbReference>
<organism evidence="3 4">
    <name type="scientific">Candidatus Ruthenibacterium avium</name>
    <dbReference type="NCBI Taxonomy" id="2838751"/>
    <lineage>
        <taxon>Bacteria</taxon>
        <taxon>Bacillati</taxon>
        <taxon>Bacillota</taxon>
        <taxon>Clostridia</taxon>
        <taxon>Eubacteriales</taxon>
        <taxon>Oscillospiraceae</taxon>
        <taxon>Ruthenibacterium</taxon>
    </lineage>
</organism>
<dbReference type="AlphaFoldDB" id="A0A9D2M3Q8"/>
<sequence>MKEMSFDWIDFLQKLIFPPRCPVCSRVLGFVPECERCTPLIPRLLRRELVPLSLHTLSMLEQVYAPFVYQPPMKKPLLLAKYEARRDIMRFFAEYMAQGVREAGWPVDVIVPVPSHPASVRRRGHDTALLFAQALAEQLHLPVEDQALKKLYQTKEQHTLSEQARQSNLLGAFAVQAPQAVRGRRILLVDDVLTTGATLNECAKMLLGAGAECCYGATAVVTE</sequence>
<dbReference type="InterPro" id="IPR029057">
    <property type="entry name" value="PRTase-like"/>
</dbReference>
<reference evidence="3" key="1">
    <citation type="journal article" date="2021" name="PeerJ">
        <title>Extensive microbial diversity within the chicken gut microbiome revealed by metagenomics and culture.</title>
        <authorList>
            <person name="Gilroy R."/>
            <person name="Ravi A."/>
            <person name="Getino M."/>
            <person name="Pursley I."/>
            <person name="Horton D.L."/>
            <person name="Alikhan N.F."/>
            <person name="Baker D."/>
            <person name="Gharbi K."/>
            <person name="Hall N."/>
            <person name="Watson M."/>
            <person name="Adriaenssens E.M."/>
            <person name="Foster-Nyarko E."/>
            <person name="Jarju S."/>
            <person name="Secka A."/>
            <person name="Antonio M."/>
            <person name="Oren A."/>
            <person name="Chaudhuri R.R."/>
            <person name="La Ragione R."/>
            <person name="Hildebrand F."/>
            <person name="Pallen M.J."/>
        </authorList>
    </citation>
    <scope>NUCLEOTIDE SEQUENCE</scope>
    <source>
        <strain evidence="3">ChiBcec8-14828</strain>
    </source>
</reference>
<comment type="similarity">
    <text evidence="1">Belongs to the ComF/GntX family.</text>
</comment>
<evidence type="ECO:0000313" key="3">
    <source>
        <dbReference type="EMBL" id="HJB39803.1"/>
    </source>
</evidence>
<dbReference type="EMBL" id="DWYA01000050">
    <property type="protein sequence ID" value="HJB39803.1"/>
    <property type="molecule type" value="Genomic_DNA"/>
</dbReference>
<accession>A0A9D2M3Q8</accession>
<dbReference type="InterPro" id="IPR000836">
    <property type="entry name" value="PRTase_dom"/>
</dbReference>
<comment type="caution">
    <text evidence="3">The sequence shown here is derived from an EMBL/GenBank/DDBJ whole genome shotgun (WGS) entry which is preliminary data.</text>
</comment>
<dbReference type="Pfam" id="PF00156">
    <property type="entry name" value="Pribosyltran"/>
    <property type="match status" value="1"/>
</dbReference>
<evidence type="ECO:0000256" key="1">
    <source>
        <dbReference type="ARBA" id="ARBA00008007"/>
    </source>
</evidence>
<evidence type="ECO:0000259" key="2">
    <source>
        <dbReference type="Pfam" id="PF00156"/>
    </source>
</evidence>
<name>A0A9D2M3Q8_9FIRM</name>
<dbReference type="Gene3D" id="3.40.50.2020">
    <property type="match status" value="1"/>
</dbReference>
<dbReference type="SUPFAM" id="SSF53271">
    <property type="entry name" value="PRTase-like"/>
    <property type="match status" value="1"/>
</dbReference>
<dbReference type="CDD" id="cd06223">
    <property type="entry name" value="PRTases_typeI"/>
    <property type="match status" value="1"/>
</dbReference>
<reference evidence="3" key="2">
    <citation type="submission" date="2021-04" db="EMBL/GenBank/DDBJ databases">
        <authorList>
            <person name="Gilroy R."/>
        </authorList>
    </citation>
    <scope>NUCLEOTIDE SEQUENCE</scope>
    <source>
        <strain evidence="3">ChiBcec8-14828</strain>
    </source>
</reference>
<dbReference type="PANTHER" id="PTHR47505">
    <property type="entry name" value="DNA UTILIZATION PROTEIN YHGH"/>
    <property type="match status" value="1"/>
</dbReference>
<dbReference type="Proteomes" id="UP000824209">
    <property type="component" value="Unassembled WGS sequence"/>
</dbReference>